<proteinExistence type="predicted"/>
<keyword evidence="2" id="KW-0813">Transport</keyword>
<keyword evidence="10" id="KW-1185">Reference proteome</keyword>
<dbReference type="GO" id="GO:0005794">
    <property type="term" value="C:Golgi apparatus"/>
    <property type="evidence" value="ECO:0007669"/>
    <property type="project" value="EnsemblFungi"/>
</dbReference>
<accession>A0A1A0H8F4</accession>
<comment type="caution">
    <text evidence="9">The sequence shown here is derived from an EMBL/GenBank/DDBJ whole genome shotgun (WGS) entry which is preliminary data.</text>
</comment>
<evidence type="ECO:0000256" key="7">
    <source>
        <dbReference type="SAM" id="Phobius"/>
    </source>
</evidence>
<feature type="transmembrane region" description="Helical" evidence="7">
    <location>
        <begin position="381"/>
        <end position="402"/>
    </location>
</feature>
<protein>
    <recommendedName>
        <fullName evidence="8">Cation/H+ exchanger transmembrane domain-containing protein</fullName>
    </recommendedName>
</protein>
<dbReference type="InterPro" id="IPR006153">
    <property type="entry name" value="Cation/H_exchanger_TM"/>
</dbReference>
<feature type="transmembrane region" description="Helical" evidence="7">
    <location>
        <begin position="226"/>
        <end position="246"/>
    </location>
</feature>
<feature type="domain" description="Cation/H+ exchanger transmembrane" evidence="8">
    <location>
        <begin position="43"/>
        <end position="429"/>
    </location>
</feature>
<feature type="transmembrane region" description="Helical" evidence="7">
    <location>
        <begin position="90"/>
        <end position="112"/>
    </location>
</feature>
<keyword evidence="4 7" id="KW-1133">Transmembrane helix</keyword>
<name>A0A1A0H8F4_9ASCO</name>
<feature type="transmembrane region" description="Helical" evidence="7">
    <location>
        <begin position="124"/>
        <end position="147"/>
    </location>
</feature>
<keyword evidence="5" id="KW-0406">Ion transport</keyword>
<evidence type="ECO:0000256" key="1">
    <source>
        <dbReference type="ARBA" id="ARBA00004141"/>
    </source>
</evidence>
<dbReference type="RefSeq" id="XP_018710916.1">
    <property type="nucleotide sequence ID" value="XM_018858942.1"/>
</dbReference>
<dbReference type="GO" id="GO:0016020">
    <property type="term" value="C:membrane"/>
    <property type="evidence" value="ECO:0007669"/>
    <property type="project" value="UniProtKB-SubCell"/>
</dbReference>
<dbReference type="GO" id="GO:0015386">
    <property type="term" value="F:potassium:proton antiporter activity"/>
    <property type="evidence" value="ECO:0007669"/>
    <property type="project" value="EnsemblFungi"/>
</dbReference>
<evidence type="ECO:0000313" key="10">
    <source>
        <dbReference type="Proteomes" id="UP000092555"/>
    </source>
</evidence>
<evidence type="ECO:0000259" key="8">
    <source>
        <dbReference type="Pfam" id="PF00999"/>
    </source>
</evidence>
<dbReference type="GeneID" id="30031918"/>
<reference evidence="9 10" key="1">
    <citation type="submission" date="2016-05" db="EMBL/GenBank/DDBJ databases">
        <title>Comparative genomics of biotechnologically important yeasts.</title>
        <authorList>
            <consortium name="DOE Joint Genome Institute"/>
            <person name="Riley R."/>
            <person name="Haridas S."/>
            <person name="Wolfe K.H."/>
            <person name="Lopes M.R."/>
            <person name="Hittinger C.T."/>
            <person name="Goker M."/>
            <person name="Salamov A."/>
            <person name="Wisecaver J."/>
            <person name="Long T.M."/>
            <person name="Aerts A.L."/>
            <person name="Barry K."/>
            <person name="Choi C."/>
            <person name="Clum A."/>
            <person name="Coughlan A.Y."/>
            <person name="Deshpande S."/>
            <person name="Douglass A.P."/>
            <person name="Hanson S.J."/>
            <person name="Klenk H.-P."/>
            <person name="LaButti K."/>
            <person name="Lapidus A."/>
            <person name="Lindquist E."/>
            <person name="Lipzen A."/>
            <person name="Meier-kolthoff J.P."/>
            <person name="Ohm R.A."/>
            <person name="Otillar R.P."/>
            <person name="Pangilinan J."/>
            <person name="Peng Y."/>
            <person name="Rokas A."/>
            <person name="Rosa C.A."/>
            <person name="Scheuner C."/>
            <person name="Sibirny A.A."/>
            <person name="Slot J.C."/>
            <person name="Stielow J.B."/>
            <person name="Sun H."/>
            <person name="Kurtzman C.P."/>
            <person name="Blackwell M."/>
            <person name="Grigoriev I.V."/>
            <person name="Jeffries T.W."/>
        </authorList>
    </citation>
    <scope>NUCLEOTIDE SEQUENCE [LARGE SCALE GENOMIC DNA]</scope>
    <source>
        <strain evidence="9 10">NRRL YB-4993</strain>
    </source>
</reference>
<feature type="transmembrane region" description="Helical" evidence="7">
    <location>
        <begin position="30"/>
        <end position="47"/>
    </location>
</feature>
<keyword evidence="3 7" id="KW-0812">Transmembrane</keyword>
<organism evidence="9 10">
    <name type="scientific">Metschnikowia bicuspidata var. bicuspidata NRRL YB-4993</name>
    <dbReference type="NCBI Taxonomy" id="869754"/>
    <lineage>
        <taxon>Eukaryota</taxon>
        <taxon>Fungi</taxon>
        <taxon>Dikarya</taxon>
        <taxon>Ascomycota</taxon>
        <taxon>Saccharomycotina</taxon>
        <taxon>Pichiomycetes</taxon>
        <taxon>Metschnikowiaceae</taxon>
        <taxon>Metschnikowia</taxon>
    </lineage>
</organism>
<dbReference type="InterPro" id="IPR050794">
    <property type="entry name" value="CPA2_transporter"/>
</dbReference>
<dbReference type="AlphaFoldDB" id="A0A1A0H8F4"/>
<dbReference type="STRING" id="869754.A0A1A0H8F4"/>
<gene>
    <name evidence="9" type="ORF">METBIDRAFT_78789</name>
</gene>
<feature type="transmembrane region" description="Helical" evidence="7">
    <location>
        <begin position="349"/>
        <end position="369"/>
    </location>
</feature>
<feature type="transmembrane region" description="Helical" evidence="7">
    <location>
        <begin position="159"/>
        <end position="185"/>
    </location>
</feature>
<dbReference type="PANTHER" id="PTHR32468">
    <property type="entry name" value="CATION/H + ANTIPORTER"/>
    <property type="match status" value="1"/>
</dbReference>
<comment type="subcellular location">
    <subcellularLocation>
        <location evidence="1">Membrane</location>
        <topology evidence="1">Multi-pass membrane protein</topology>
    </subcellularLocation>
</comment>
<feature type="transmembrane region" description="Helical" evidence="7">
    <location>
        <begin position="197"/>
        <end position="220"/>
    </location>
</feature>
<sequence>MHAVKHQQQLSVVRVVAGRNPLEYSASSPYTVFLFQSVLIMILCHFLHWPLSKLKQPRVIAEVITGIVLGPTVMGRVPGFTANCFPTSSISGLTIVANIGIIFFLFIVGLEVDLRYIRRNARVALTVGFVNMAVPFSLGCGIARGLYNEYQVDSQLTLVLFTTYMVFVAVALCFTAFPVLARILVELNLIGDHVGTIVLSAGIFNDLVGWILLALVVTLANSANSIHTLYILLLALAWFLIMMFPVKRVLCWYLRCHTNDLITGQPSQSLMGLIIAIVFISAFYTDAIGVHPIFGAFMVGVLISRDNGYGIRITEKLEDMVHLVMIPIYFAVAGLNVDLSELNRGTDWAYVVVVVVLAMAGKIFGGFVAAKLNGLVWRESLAVGVLMSCKGIVEIVVLNVGLNAGIISTRVYSIFILMALVTTFCTTPLTLWVYPAQHRHSVSKQLVIPEGKQEQQALMAEKSTCLSLDTLEMFSFPSVHLLLHKTSGVSDLLMLLKDLQESNSFRKATAIYLREFTSRTSHLLEASAAGEPENTNEQDSEDSKAILAIIEAFGSLLKTRLHTMSLLAPMENYMASINNHLAGPASLVVSCITFPSMAQSDAESLEAMAIYNRLIDTCLGHVGILLTSGNYTIKSQRSILLILDHDDRLTGLDLLSLHMMHQLTRKGSINHVYIRSSTGFDDQFMQQFDAYLKRGAEDAKLEIAYFQNIDEIFVKEDMEKNRAVKSFAMRDKLDVLVIRAAQARLE</sequence>
<evidence type="ECO:0000256" key="4">
    <source>
        <dbReference type="ARBA" id="ARBA00022989"/>
    </source>
</evidence>
<feature type="transmembrane region" description="Helical" evidence="7">
    <location>
        <begin position="59"/>
        <end position="78"/>
    </location>
</feature>
<dbReference type="InterPro" id="IPR038770">
    <property type="entry name" value="Na+/solute_symporter_sf"/>
</dbReference>
<dbReference type="EMBL" id="LXTC01000004">
    <property type="protein sequence ID" value="OBA20394.1"/>
    <property type="molecule type" value="Genomic_DNA"/>
</dbReference>
<feature type="transmembrane region" description="Helical" evidence="7">
    <location>
        <begin position="320"/>
        <end position="337"/>
    </location>
</feature>
<evidence type="ECO:0000256" key="6">
    <source>
        <dbReference type="ARBA" id="ARBA00023136"/>
    </source>
</evidence>
<evidence type="ECO:0000256" key="2">
    <source>
        <dbReference type="ARBA" id="ARBA00022448"/>
    </source>
</evidence>
<dbReference type="Pfam" id="PF00999">
    <property type="entry name" value="Na_H_Exchanger"/>
    <property type="match status" value="1"/>
</dbReference>
<feature type="transmembrane region" description="Helical" evidence="7">
    <location>
        <begin position="414"/>
        <end position="434"/>
    </location>
</feature>
<evidence type="ECO:0000256" key="3">
    <source>
        <dbReference type="ARBA" id="ARBA00022692"/>
    </source>
</evidence>
<evidence type="ECO:0000256" key="5">
    <source>
        <dbReference type="ARBA" id="ARBA00023065"/>
    </source>
</evidence>
<dbReference type="PANTHER" id="PTHR32468:SF0">
    <property type="entry name" value="K(+)_H(+) ANTIPORTER 1"/>
    <property type="match status" value="1"/>
</dbReference>
<dbReference type="Proteomes" id="UP000092555">
    <property type="component" value="Unassembled WGS sequence"/>
</dbReference>
<dbReference type="OrthoDB" id="2687058at2759"/>
<keyword evidence="6 7" id="KW-0472">Membrane</keyword>
<feature type="transmembrane region" description="Helical" evidence="7">
    <location>
        <begin position="267"/>
        <end position="284"/>
    </location>
</feature>
<evidence type="ECO:0000313" key="9">
    <source>
        <dbReference type="EMBL" id="OBA20394.1"/>
    </source>
</evidence>
<dbReference type="Gene3D" id="1.20.1530.20">
    <property type="match status" value="1"/>
</dbReference>